<sequence length="251" mass="29112">MRRTSTSSYDLEYIRSLLVSDTLSFISGTLSVRHEHVFCPVLYEIISDLEHYISSDLIQTLSPLFLRFLGDVVHRYPRVIRSHLKSAEECFLKGMNVVYSFGEFNDNGFSGKTHLARFHYLNGDYSKVLDLFPNFENEICLNPFIDLSILFVVDDLSRTWRDTFLCDLIKMFAYDEGSIAMPVRCIAMSLYMICNCLQMLSSTGITIQKRTTRRLLKDSRIYDKKLKSVFITDIDATLKIVKQSKYILLKL</sequence>
<evidence type="ECO:0000313" key="2">
    <source>
        <dbReference type="Proteomes" id="UP000507470"/>
    </source>
</evidence>
<organism evidence="1 2">
    <name type="scientific">Mytilus coruscus</name>
    <name type="common">Sea mussel</name>
    <dbReference type="NCBI Taxonomy" id="42192"/>
    <lineage>
        <taxon>Eukaryota</taxon>
        <taxon>Metazoa</taxon>
        <taxon>Spiralia</taxon>
        <taxon>Lophotrochozoa</taxon>
        <taxon>Mollusca</taxon>
        <taxon>Bivalvia</taxon>
        <taxon>Autobranchia</taxon>
        <taxon>Pteriomorphia</taxon>
        <taxon>Mytilida</taxon>
        <taxon>Mytiloidea</taxon>
        <taxon>Mytilidae</taxon>
        <taxon>Mytilinae</taxon>
        <taxon>Mytilus</taxon>
    </lineage>
</organism>
<reference evidence="1 2" key="1">
    <citation type="submission" date="2020-06" db="EMBL/GenBank/DDBJ databases">
        <authorList>
            <person name="Li R."/>
            <person name="Bekaert M."/>
        </authorList>
    </citation>
    <scope>NUCLEOTIDE SEQUENCE [LARGE SCALE GENOMIC DNA]</scope>
    <source>
        <strain evidence="2">wild</strain>
    </source>
</reference>
<dbReference type="Proteomes" id="UP000507470">
    <property type="component" value="Unassembled WGS sequence"/>
</dbReference>
<dbReference type="AlphaFoldDB" id="A0A6J8ES88"/>
<keyword evidence="2" id="KW-1185">Reference proteome</keyword>
<protein>
    <submittedName>
        <fullName evidence="1">Uncharacterized protein</fullName>
    </submittedName>
</protein>
<accession>A0A6J8ES88</accession>
<gene>
    <name evidence="1" type="ORF">MCOR_54595</name>
</gene>
<dbReference type="EMBL" id="CACVKT020009642">
    <property type="protein sequence ID" value="CAC5422552.1"/>
    <property type="molecule type" value="Genomic_DNA"/>
</dbReference>
<proteinExistence type="predicted"/>
<name>A0A6J8ES88_MYTCO</name>
<evidence type="ECO:0000313" key="1">
    <source>
        <dbReference type="EMBL" id="CAC5422552.1"/>
    </source>
</evidence>